<evidence type="ECO:0000256" key="1">
    <source>
        <dbReference type="SAM" id="SignalP"/>
    </source>
</evidence>
<keyword evidence="3" id="KW-1185">Reference proteome</keyword>
<organism evidence="2 3">
    <name type="scientific">Dawidia soli</name>
    <dbReference type="NCBI Taxonomy" id="2782352"/>
    <lineage>
        <taxon>Bacteria</taxon>
        <taxon>Pseudomonadati</taxon>
        <taxon>Bacteroidota</taxon>
        <taxon>Cytophagia</taxon>
        <taxon>Cytophagales</taxon>
        <taxon>Chryseotaleaceae</taxon>
        <taxon>Dawidia</taxon>
    </lineage>
</organism>
<reference evidence="2 3" key="1">
    <citation type="submission" date="2021-05" db="EMBL/GenBank/DDBJ databases">
        <title>A Polyphasic approach of four new species of the genus Ohtaekwangia: Ohtaekwangia histidinii sp. nov., Ohtaekwangia cretensis sp. nov., Ohtaekwangia indiensis sp. nov., Ohtaekwangia reichenbachii sp. nov. from diverse environment.</title>
        <authorList>
            <person name="Octaviana S."/>
        </authorList>
    </citation>
    <scope>NUCLEOTIDE SEQUENCE [LARGE SCALE GENOMIC DNA]</scope>
    <source>
        <strain evidence="2 3">PWU37</strain>
    </source>
</reference>
<name>A0AAP2DAQ2_9BACT</name>
<dbReference type="AlphaFoldDB" id="A0AAP2DAQ2"/>
<dbReference type="EMBL" id="JAHESC010000024">
    <property type="protein sequence ID" value="MBT1688284.1"/>
    <property type="molecule type" value="Genomic_DNA"/>
</dbReference>
<comment type="caution">
    <text evidence="2">The sequence shown here is derived from an EMBL/GenBank/DDBJ whole genome shotgun (WGS) entry which is preliminary data.</text>
</comment>
<sequence>MMTMLKSLLLMMFMLTSNCDWTGGEITDYGEYCDGEFKISVYEKDNRLKYEVRNRNDELVIQQDMNISVFQRWGLFLDKKKDFWVLSSDVGISVWRKDPDTGQYRKHTFYHRLGKDDVPPELYASSLRRFL</sequence>
<evidence type="ECO:0008006" key="4">
    <source>
        <dbReference type="Google" id="ProtNLM"/>
    </source>
</evidence>
<proteinExistence type="predicted"/>
<accession>A0AAP2DAQ2</accession>
<gene>
    <name evidence="2" type="ORF">KK078_17060</name>
</gene>
<dbReference type="Proteomes" id="UP001319180">
    <property type="component" value="Unassembled WGS sequence"/>
</dbReference>
<evidence type="ECO:0000313" key="2">
    <source>
        <dbReference type="EMBL" id="MBT1688284.1"/>
    </source>
</evidence>
<keyword evidence="1" id="KW-0732">Signal</keyword>
<feature type="signal peptide" evidence="1">
    <location>
        <begin position="1"/>
        <end position="22"/>
    </location>
</feature>
<evidence type="ECO:0000313" key="3">
    <source>
        <dbReference type="Proteomes" id="UP001319180"/>
    </source>
</evidence>
<protein>
    <recommendedName>
        <fullName evidence="4">Lipoprotein</fullName>
    </recommendedName>
</protein>
<feature type="chain" id="PRO_5042912483" description="Lipoprotein" evidence="1">
    <location>
        <begin position="23"/>
        <end position="131"/>
    </location>
</feature>